<comment type="caution">
    <text evidence="1">The sequence shown here is derived from an EMBL/GenBank/DDBJ whole genome shotgun (WGS) entry which is preliminary data.</text>
</comment>
<accession>A0ACC0WU33</accession>
<gene>
    <name evidence="1" type="ORF">PsorP6_000625</name>
</gene>
<evidence type="ECO:0000313" key="1">
    <source>
        <dbReference type="EMBL" id="KAI9922435.1"/>
    </source>
</evidence>
<sequence>MPSSETSLYDAAHLEPLPPLPAPQAPPAAPPLRPKTHGQNFRTDLSIDDALLTPDAPPNPHAHPLEAVNDPRARTIQQEDTKGGMAIRSSFNLFHHWPLPMGKRLDATFLNRERVQAFTTLRKKDMQESDNPFAVETEHGSRAIAMQFQVQEKEMQKKPPMVPLDEHERILAATEASAKRHELRLQMEKESTWDDGNQERSLGGRDSALARASERKVRKQLDPKWLHSRQDPCNRPKKPLERSEEKELRETLFRTTASDILRSGLLYDKTDIAGYTTTENSSTWPVISTGIVGLPGCCFETYELDPGRT</sequence>
<name>A0ACC0WU33_9STRA</name>
<keyword evidence="2" id="KW-1185">Reference proteome</keyword>
<evidence type="ECO:0000313" key="2">
    <source>
        <dbReference type="Proteomes" id="UP001163321"/>
    </source>
</evidence>
<reference evidence="1 2" key="1">
    <citation type="journal article" date="2022" name="bioRxiv">
        <title>The genome of the oomycete Peronosclerospora sorghi, a cosmopolitan pathogen of maize and sorghum, is inflated with dispersed pseudogenes.</title>
        <authorList>
            <person name="Fletcher K."/>
            <person name="Martin F."/>
            <person name="Isakeit T."/>
            <person name="Cavanaugh K."/>
            <person name="Magill C."/>
            <person name="Michelmore R."/>
        </authorList>
    </citation>
    <scope>NUCLEOTIDE SEQUENCE [LARGE SCALE GENOMIC DNA]</scope>
    <source>
        <strain evidence="1">P6</strain>
    </source>
</reference>
<protein>
    <submittedName>
        <fullName evidence="1">Uncharacterized protein</fullName>
    </submittedName>
</protein>
<organism evidence="1 2">
    <name type="scientific">Peronosclerospora sorghi</name>
    <dbReference type="NCBI Taxonomy" id="230839"/>
    <lineage>
        <taxon>Eukaryota</taxon>
        <taxon>Sar</taxon>
        <taxon>Stramenopiles</taxon>
        <taxon>Oomycota</taxon>
        <taxon>Peronosporomycetes</taxon>
        <taxon>Peronosporales</taxon>
        <taxon>Peronosporaceae</taxon>
        <taxon>Peronosclerospora</taxon>
    </lineage>
</organism>
<dbReference type="EMBL" id="CM047580">
    <property type="protein sequence ID" value="KAI9922435.1"/>
    <property type="molecule type" value="Genomic_DNA"/>
</dbReference>
<proteinExistence type="predicted"/>
<dbReference type="Proteomes" id="UP001163321">
    <property type="component" value="Chromosome 1"/>
</dbReference>